<comment type="caution">
    <text evidence="2">The sequence shown here is derived from an EMBL/GenBank/DDBJ whole genome shotgun (WGS) entry which is preliminary data.</text>
</comment>
<dbReference type="Proteomes" id="UP001165124">
    <property type="component" value="Unassembled WGS sequence"/>
</dbReference>
<name>A0A9W6PSR7_9ACTN</name>
<sequence>MCGLFGVLRAPGAGDPGAVSDAFVILGALAERRGRDAAGVALFTGRAVTSDRPPAGTRDDRRWDLSYDGCRLVKGRGPFSRMWRPDLLALLDAAPVALGVAVRAARRHRADLAALGPVIVPGAPSGSASGIVGARDGGAASAAADGDPLFRRLADLRDDAAIAAELGGAPSGRAALAWVDRARPDRVRLARGALSPLAVAVDAEQNLYWASDPRWFRQVERHTRVRFATAVMLREGTYLRAGLGPPNGRPHVLGGAGFTPAVLGFGAGEFAAAG</sequence>
<evidence type="ECO:0000313" key="3">
    <source>
        <dbReference type="Proteomes" id="UP001165124"/>
    </source>
</evidence>
<proteinExistence type="predicted"/>
<protein>
    <recommendedName>
        <fullName evidence="1">Glutamine amidotransferase type-2 domain-containing protein</fullName>
    </recommendedName>
</protein>
<feature type="domain" description="Glutamine amidotransferase type-2" evidence="1">
    <location>
        <begin position="2"/>
        <end position="274"/>
    </location>
</feature>
<evidence type="ECO:0000259" key="1">
    <source>
        <dbReference type="PROSITE" id="PS51278"/>
    </source>
</evidence>
<dbReference type="PROSITE" id="PS51278">
    <property type="entry name" value="GATASE_TYPE_2"/>
    <property type="match status" value="1"/>
</dbReference>
<dbReference type="InterPro" id="IPR017932">
    <property type="entry name" value="GATase_2_dom"/>
</dbReference>
<keyword evidence="3" id="KW-1185">Reference proteome</keyword>
<evidence type="ECO:0000313" key="2">
    <source>
        <dbReference type="EMBL" id="GLW63869.1"/>
    </source>
</evidence>
<dbReference type="EMBL" id="BSRZ01000003">
    <property type="protein sequence ID" value="GLW63869.1"/>
    <property type="molecule type" value="Genomic_DNA"/>
</dbReference>
<dbReference type="AlphaFoldDB" id="A0A9W6PSR7"/>
<dbReference type="RefSeq" id="WP_067916055.1">
    <property type="nucleotide sequence ID" value="NZ_BSRZ01000003.1"/>
</dbReference>
<organism evidence="2 3">
    <name type="scientific">Actinomadura rubrobrunea</name>
    <dbReference type="NCBI Taxonomy" id="115335"/>
    <lineage>
        <taxon>Bacteria</taxon>
        <taxon>Bacillati</taxon>
        <taxon>Actinomycetota</taxon>
        <taxon>Actinomycetes</taxon>
        <taxon>Streptosporangiales</taxon>
        <taxon>Thermomonosporaceae</taxon>
        <taxon>Actinomadura</taxon>
    </lineage>
</organism>
<reference evidence="2" key="1">
    <citation type="submission" date="2023-02" db="EMBL/GenBank/DDBJ databases">
        <title>Actinomadura rubrobrunea NBRC 14622.</title>
        <authorList>
            <person name="Ichikawa N."/>
            <person name="Sato H."/>
            <person name="Tonouchi N."/>
        </authorList>
    </citation>
    <scope>NUCLEOTIDE SEQUENCE</scope>
    <source>
        <strain evidence="2">NBRC 14622</strain>
    </source>
</reference>
<accession>A0A9W6PSR7</accession>
<gene>
    <name evidence="2" type="ORF">Arub01_21130</name>
</gene>